<dbReference type="PANTHER" id="PTHR46957">
    <property type="entry name" value="CYTOKINE RECEPTOR"/>
    <property type="match status" value="1"/>
</dbReference>
<keyword evidence="3 12" id="KW-0812">Transmembrane</keyword>
<protein>
    <recommendedName>
        <fullName evidence="2">protein-tyrosine-phosphatase</fullName>
        <ecNumber evidence="2">3.1.3.48</ecNumber>
    </recommendedName>
</protein>
<evidence type="ECO:0000256" key="4">
    <source>
        <dbReference type="ARBA" id="ARBA00022729"/>
    </source>
</evidence>
<dbReference type="InterPro" id="IPR003595">
    <property type="entry name" value="Tyr_Pase_cat"/>
</dbReference>
<organism evidence="17 18">
    <name type="scientific">Clupea harengus</name>
    <name type="common">Atlantic herring</name>
    <dbReference type="NCBI Taxonomy" id="7950"/>
    <lineage>
        <taxon>Eukaryota</taxon>
        <taxon>Metazoa</taxon>
        <taxon>Chordata</taxon>
        <taxon>Craniata</taxon>
        <taxon>Vertebrata</taxon>
        <taxon>Euteleostomi</taxon>
        <taxon>Actinopterygii</taxon>
        <taxon>Neopterygii</taxon>
        <taxon>Teleostei</taxon>
        <taxon>Clupei</taxon>
        <taxon>Clupeiformes</taxon>
        <taxon>Clupeoidei</taxon>
        <taxon>Clupeidae</taxon>
        <taxon>Clupea</taxon>
    </lineage>
</organism>
<evidence type="ECO:0000256" key="9">
    <source>
        <dbReference type="ARBA" id="ARBA00023180"/>
    </source>
</evidence>
<dbReference type="SUPFAM" id="SSF52799">
    <property type="entry name" value="(Phosphotyrosine protein) phosphatases II"/>
    <property type="match status" value="1"/>
</dbReference>
<dbReference type="PROSITE" id="PS50853">
    <property type="entry name" value="FN3"/>
    <property type="match status" value="2"/>
</dbReference>
<comment type="catalytic activity">
    <reaction evidence="10">
        <text>O-phospho-L-tyrosyl-[protein] + H2O = L-tyrosyl-[protein] + phosphate</text>
        <dbReference type="Rhea" id="RHEA:10684"/>
        <dbReference type="Rhea" id="RHEA-COMP:10136"/>
        <dbReference type="Rhea" id="RHEA-COMP:20101"/>
        <dbReference type="ChEBI" id="CHEBI:15377"/>
        <dbReference type="ChEBI" id="CHEBI:43474"/>
        <dbReference type="ChEBI" id="CHEBI:46858"/>
        <dbReference type="ChEBI" id="CHEBI:61978"/>
        <dbReference type="EC" id="3.1.3.48"/>
    </reaction>
</comment>
<dbReference type="FunFam" id="3.90.190.10:FF:000009">
    <property type="entry name" value="Receptor-type tyrosine-protein phosphatase beta"/>
    <property type="match status" value="1"/>
</dbReference>
<feature type="transmembrane region" description="Helical" evidence="12">
    <location>
        <begin position="556"/>
        <end position="577"/>
    </location>
</feature>
<keyword evidence="6" id="KW-0904">Protein phosphatase</keyword>
<dbReference type="InterPro" id="IPR029021">
    <property type="entry name" value="Prot-tyrosine_phosphatase-like"/>
</dbReference>
<evidence type="ECO:0000256" key="7">
    <source>
        <dbReference type="ARBA" id="ARBA00022989"/>
    </source>
</evidence>
<dbReference type="SMART" id="SM00060">
    <property type="entry name" value="FN3"/>
    <property type="match status" value="5"/>
</dbReference>
<dbReference type="GeneID" id="116218651"/>
<dbReference type="AlphaFoldDB" id="A0A6P8EXS4"/>
<evidence type="ECO:0000259" key="15">
    <source>
        <dbReference type="PROSITE" id="PS50056"/>
    </source>
</evidence>
<dbReference type="Gene3D" id="2.60.40.10">
    <property type="entry name" value="Immunoglobulins"/>
    <property type="match status" value="5"/>
</dbReference>
<evidence type="ECO:0000256" key="10">
    <source>
        <dbReference type="ARBA" id="ARBA00051722"/>
    </source>
</evidence>
<feature type="domain" description="Fibronectin type-III" evidence="16">
    <location>
        <begin position="50"/>
        <end position="139"/>
    </location>
</feature>
<evidence type="ECO:0000256" key="8">
    <source>
        <dbReference type="ARBA" id="ARBA00023136"/>
    </source>
</evidence>
<feature type="signal peptide" evidence="13">
    <location>
        <begin position="1"/>
        <end position="17"/>
    </location>
</feature>
<feature type="domain" description="Fibronectin type-III" evidence="16">
    <location>
        <begin position="222"/>
        <end position="314"/>
    </location>
</feature>
<feature type="region of interest" description="Disordered" evidence="11">
    <location>
        <begin position="28"/>
        <end position="52"/>
    </location>
</feature>
<evidence type="ECO:0000259" key="16">
    <source>
        <dbReference type="PROSITE" id="PS50853"/>
    </source>
</evidence>
<comment type="subcellular location">
    <subcellularLocation>
        <location evidence="1">Membrane</location>
        <topology evidence="1">Single-pass type I membrane protein</topology>
    </subcellularLocation>
</comment>
<evidence type="ECO:0000256" key="13">
    <source>
        <dbReference type="SAM" id="SignalP"/>
    </source>
</evidence>
<dbReference type="PANTHER" id="PTHR46957:SF10">
    <property type="entry name" value="PROTEIN TYROSINE PHOSPHATASE, RECEPTOR TYPE, H"/>
    <property type="match status" value="1"/>
</dbReference>
<dbReference type="InterPro" id="IPR003961">
    <property type="entry name" value="FN3_dom"/>
</dbReference>
<evidence type="ECO:0000256" key="12">
    <source>
        <dbReference type="SAM" id="Phobius"/>
    </source>
</evidence>
<keyword evidence="7 12" id="KW-1133">Transmembrane helix</keyword>
<dbReference type="InterPro" id="IPR036116">
    <property type="entry name" value="FN3_sf"/>
</dbReference>
<dbReference type="KEGG" id="char:116218651"/>
<dbReference type="Pfam" id="PF00102">
    <property type="entry name" value="Y_phosphatase"/>
    <property type="match status" value="1"/>
</dbReference>
<name>A0A6P8EXS4_CLUHA</name>
<dbReference type="CDD" id="cd00063">
    <property type="entry name" value="FN3"/>
    <property type="match status" value="4"/>
</dbReference>
<feature type="compositionally biased region" description="Low complexity" evidence="11">
    <location>
        <begin position="28"/>
        <end position="45"/>
    </location>
</feature>
<sequence>MRATLWLVCLCTARVWCQSTSSPAITPTSAPTINPTTITTAAPTTTPRPPPPDVTEVIVKTRNETHIELEWTKVNNINTYILKPSGGTETPITGSDGNTVTHTVSSLSAGTKYLFTLFTVFEGVKSTGFEFSAVTAPRAVTKMIVKDRSETHIELEWTKVNNINTYILKPSGGTETDITGSDGNIVTHRVSSLTAGTKYSFTLFTVFEGVKSAGYEFSAVTVPSDVDDVTDKESFETHLVLQWTNVNNDTSYNYTLRDSDGNNTFIPGSNGGNTVTHTVPSLSPGTKYTFTLFTVFEGVQSKGFHFSEATVPSAAEVKVTNRAETELTLQWSTVNSTDYILLDSSGENISFSGPLERTMTQTVSSLSPGTEYSFTLRTIFETKTNEYNFSSVTTIDCAASKWTITNFTIKAEVVGLFSTAAATNGTDVTGTVGENKVSFTDLYPGATYNVSLYYQLNQQDLLQCSHSLTLIPAVVTSLHCERGDYSVRLKWEKPFGVWTEVEVNVSGRGSESVSGTELIVSGLQPAQTYSINVASLSGAMRSSPEGISCHTHSTVIWLPVLLIILMGLLTALGVFMLRRKPELLSKVHMPMSKRPTEMQSSQGKFEAIPVKTFSEHFHHMTRDENRELTAEYMGFNTAGADQTQREATLSENMSKNRFTDILPYDSSRVRLNTRGHDSDYINANYIPGYGRKNKEYIATQGPLPSTVSDFWRMIWEQKSGQIVMVTNCIENGKTKCEKYWPQDHTPCRYDDLLITMKSEHKETYWTTREFIVKNEASSEERVIKQFHFTAWPDHGVPYGTETLIQFRGLIRHHIDNSQNPGPTVTHCSAGVGRTGTLIALDVLLQQLEREKAVDIAGFVHSMRCRRPRMVQTESQYLFLHQCIKDHLTEKPVEPLYANAVIYENEEALKQYRSDQIAGR</sequence>
<reference evidence="18" key="1">
    <citation type="submission" date="2025-08" db="UniProtKB">
        <authorList>
            <consortium name="RefSeq"/>
        </authorList>
    </citation>
    <scope>IDENTIFICATION</scope>
</reference>
<evidence type="ECO:0000313" key="17">
    <source>
        <dbReference type="Proteomes" id="UP000515152"/>
    </source>
</evidence>
<dbReference type="Gene3D" id="3.90.190.10">
    <property type="entry name" value="Protein tyrosine phosphatase superfamily"/>
    <property type="match status" value="1"/>
</dbReference>
<dbReference type="InterPro" id="IPR013783">
    <property type="entry name" value="Ig-like_fold"/>
</dbReference>
<dbReference type="PROSITE" id="PS50056">
    <property type="entry name" value="TYR_PHOSPHATASE_2"/>
    <property type="match status" value="1"/>
</dbReference>
<keyword evidence="8 12" id="KW-0472">Membrane</keyword>
<accession>A0A6P8EXS4</accession>
<dbReference type="OrthoDB" id="8609993at2759"/>
<dbReference type="GO" id="GO:0043235">
    <property type="term" value="C:receptor complex"/>
    <property type="evidence" value="ECO:0007669"/>
    <property type="project" value="TreeGrafter"/>
</dbReference>
<dbReference type="SMART" id="SM00404">
    <property type="entry name" value="PTPc_motif"/>
    <property type="match status" value="1"/>
</dbReference>
<keyword evidence="5" id="KW-0378">Hydrolase</keyword>
<dbReference type="Proteomes" id="UP000515152">
    <property type="component" value="Chromosome 23"/>
</dbReference>
<dbReference type="PROSITE" id="PS50055">
    <property type="entry name" value="TYR_PHOSPHATASE_PTP"/>
    <property type="match status" value="1"/>
</dbReference>
<dbReference type="InterPro" id="IPR000387">
    <property type="entry name" value="Tyr_Pase_dom"/>
</dbReference>
<evidence type="ECO:0000256" key="1">
    <source>
        <dbReference type="ARBA" id="ARBA00004479"/>
    </source>
</evidence>
<dbReference type="InterPro" id="IPR050713">
    <property type="entry name" value="RTP_Phos/Ushers"/>
</dbReference>
<feature type="chain" id="PRO_5027962476" description="protein-tyrosine-phosphatase" evidence="13">
    <location>
        <begin position="18"/>
        <end position="919"/>
    </location>
</feature>
<proteinExistence type="predicted"/>
<dbReference type="GO" id="GO:0004725">
    <property type="term" value="F:protein tyrosine phosphatase activity"/>
    <property type="evidence" value="ECO:0007669"/>
    <property type="project" value="UniProtKB-EC"/>
</dbReference>
<keyword evidence="9" id="KW-0325">Glycoprotein</keyword>
<feature type="domain" description="Tyrosine specific protein phosphatases" evidence="15">
    <location>
        <begin position="804"/>
        <end position="877"/>
    </location>
</feature>
<dbReference type="InterPro" id="IPR000242">
    <property type="entry name" value="PTP_cat"/>
</dbReference>
<dbReference type="SUPFAM" id="SSF49265">
    <property type="entry name" value="Fibronectin type III"/>
    <property type="match status" value="4"/>
</dbReference>
<keyword evidence="17" id="KW-1185">Reference proteome</keyword>
<evidence type="ECO:0000256" key="3">
    <source>
        <dbReference type="ARBA" id="ARBA00022692"/>
    </source>
</evidence>
<dbReference type="EC" id="3.1.3.48" evidence="2"/>
<evidence type="ECO:0000256" key="11">
    <source>
        <dbReference type="SAM" id="MobiDB-lite"/>
    </source>
</evidence>
<dbReference type="SMART" id="SM00194">
    <property type="entry name" value="PTPc"/>
    <property type="match status" value="1"/>
</dbReference>
<dbReference type="PRINTS" id="PR00700">
    <property type="entry name" value="PRTYPHPHTASE"/>
</dbReference>
<feature type="domain" description="Tyrosine-protein phosphatase" evidence="14">
    <location>
        <begin position="613"/>
        <end position="886"/>
    </location>
</feature>
<keyword evidence="4 13" id="KW-0732">Signal</keyword>
<dbReference type="RefSeq" id="XP_031416876.1">
    <property type="nucleotide sequence ID" value="XM_031561016.2"/>
</dbReference>
<evidence type="ECO:0000256" key="2">
    <source>
        <dbReference type="ARBA" id="ARBA00013064"/>
    </source>
</evidence>
<evidence type="ECO:0000256" key="5">
    <source>
        <dbReference type="ARBA" id="ARBA00022801"/>
    </source>
</evidence>
<evidence type="ECO:0000256" key="6">
    <source>
        <dbReference type="ARBA" id="ARBA00022912"/>
    </source>
</evidence>
<gene>
    <name evidence="18" type="primary">LOC116218651</name>
</gene>
<dbReference type="GO" id="GO:0016020">
    <property type="term" value="C:membrane"/>
    <property type="evidence" value="ECO:0007669"/>
    <property type="project" value="UniProtKB-SubCell"/>
</dbReference>
<evidence type="ECO:0000313" key="18">
    <source>
        <dbReference type="RefSeq" id="XP_031416876.1"/>
    </source>
</evidence>
<evidence type="ECO:0000259" key="14">
    <source>
        <dbReference type="PROSITE" id="PS50055"/>
    </source>
</evidence>
<dbReference type="Pfam" id="PF00041">
    <property type="entry name" value="fn3"/>
    <property type="match status" value="1"/>
</dbReference>